<evidence type="ECO:0000313" key="3">
    <source>
        <dbReference type="Proteomes" id="UP000018144"/>
    </source>
</evidence>
<keyword evidence="3" id="KW-1185">Reference proteome</keyword>
<evidence type="ECO:0000259" key="1">
    <source>
        <dbReference type="Pfam" id="PF06911"/>
    </source>
</evidence>
<name>U4LAB0_PYROM</name>
<dbReference type="Pfam" id="PF06911">
    <property type="entry name" value="Senescence"/>
    <property type="match status" value="1"/>
</dbReference>
<dbReference type="OMA" id="YLFTPQV"/>
<accession>U4LAB0</accession>
<proteinExistence type="predicted"/>
<evidence type="ECO:0000313" key="2">
    <source>
        <dbReference type="EMBL" id="CCX10668.1"/>
    </source>
</evidence>
<organism evidence="2 3">
    <name type="scientific">Pyronema omphalodes (strain CBS 100304)</name>
    <name type="common">Pyronema confluens</name>
    <dbReference type="NCBI Taxonomy" id="1076935"/>
    <lineage>
        <taxon>Eukaryota</taxon>
        <taxon>Fungi</taxon>
        <taxon>Dikarya</taxon>
        <taxon>Ascomycota</taxon>
        <taxon>Pezizomycotina</taxon>
        <taxon>Pezizomycetes</taxon>
        <taxon>Pezizales</taxon>
        <taxon>Pyronemataceae</taxon>
        <taxon>Pyronema</taxon>
    </lineage>
</organism>
<protein>
    <recommendedName>
        <fullName evidence="1">Senescence domain-containing protein</fullName>
    </recommendedName>
</protein>
<dbReference type="Proteomes" id="UP000018144">
    <property type="component" value="Unassembled WGS sequence"/>
</dbReference>
<sequence length="320" mass="33586">MPHLSYLQPITMSSDPSESLATVPNVRVDQILDTTSQHITTGTLSVLPGTDFTTPPSALLLQIIGAHTLTFPLTAVTVVLTDADKRYRITNDDLKICLILPPDVSNEDNNALKFEKVLVEHGFLTTGLVADADDIAGALKDSAMRTAEAIKSYATDRVDRREEVEPYEETHYGGRTKTVVDSTVQGTGKVAEVTGKIGEAVTSGAESVGKWAGSMMPEKEQGGEKGIVRETASEAATGAVVVGDGIAQSVGTVSGAIGDATSKIAEHEKGPEAKEMVEQGRKIVGNVGEVAYDVTVGTSVVWHAGEASVAAARDPAEVTK</sequence>
<feature type="domain" description="Senescence" evidence="1">
    <location>
        <begin position="127"/>
        <end position="297"/>
    </location>
</feature>
<dbReference type="eggNOG" id="ENOG502S8XV">
    <property type="taxonomic scope" value="Eukaryota"/>
</dbReference>
<dbReference type="OrthoDB" id="5373420at2759"/>
<dbReference type="EMBL" id="HF935554">
    <property type="protein sequence ID" value="CCX10668.1"/>
    <property type="molecule type" value="Genomic_DNA"/>
</dbReference>
<dbReference type="InterPro" id="IPR009686">
    <property type="entry name" value="Senescence/spartin_C"/>
</dbReference>
<dbReference type="AlphaFoldDB" id="U4LAB0"/>
<gene>
    <name evidence="2" type="ORF">PCON_10262</name>
</gene>
<reference evidence="2 3" key="1">
    <citation type="journal article" date="2013" name="PLoS Genet.">
        <title>The genome and development-dependent transcriptomes of Pyronema confluens: a window into fungal evolution.</title>
        <authorList>
            <person name="Traeger S."/>
            <person name="Altegoer F."/>
            <person name="Freitag M."/>
            <person name="Gabaldon T."/>
            <person name="Kempken F."/>
            <person name="Kumar A."/>
            <person name="Marcet-Houben M."/>
            <person name="Poggeler S."/>
            <person name="Stajich J.E."/>
            <person name="Nowrousian M."/>
        </authorList>
    </citation>
    <scope>NUCLEOTIDE SEQUENCE [LARGE SCALE GENOMIC DNA]</scope>
    <source>
        <strain evidence="3">CBS 100304</strain>
        <tissue evidence="2">Vegetative mycelium</tissue>
    </source>
</reference>